<dbReference type="PROSITE" id="PS00211">
    <property type="entry name" value="ABC_TRANSPORTER_1"/>
    <property type="match status" value="2"/>
</dbReference>
<protein>
    <recommendedName>
        <fullName evidence="9">Cystic fibrosis transmembrane conductance regulator</fullName>
        <ecNumber evidence="8">5.6.1.6</ecNumber>
        <ecNumber evidence="7">7.6.2.2</ecNumber>
        <ecNumber evidence="26">7.6.2.3</ecNumber>
    </recommendedName>
    <alternativeName>
        <fullName evidence="27">ATP-binding cassette sub-family C member 7</fullName>
    </alternativeName>
    <alternativeName>
        <fullName evidence="28">Channel conductance-controlling ATPase</fullName>
    </alternativeName>
    <alternativeName>
        <fullName evidence="29">cAMP-dependent chloride channel</fullName>
    </alternativeName>
</protein>
<dbReference type="GO" id="GO:0031901">
    <property type="term" value="C:early endosome membrane"/>
    <property type="evidence" value="ECO:0007669"/>
    <property type="project" value="UniProtKB-SubCell"/>
</dbReference>
<dbReference type="EC" id="7.6.2.3" evidence="26"/>
<proteinExistence type="inferred from homology"/>
<comment type="catalytic activity">
    <reaction evidence="33">
        <text>leukotriene C4(in) + ATP + H2O = leukotriene C4(out) + ADP + phosphate + H(+)</text>
        <dbReference type="Rhea" id="RHEA:38963"/>
        <dbReference type="ChEBI" id="CHEBI:15377"/>
        <dbReference type="ChEBI" id="CHEBI:15378"/>
        <dbReference type="ChEBI" id="CHEBI:30616"/>
        <dbReference type="ChEBI" id="CHEBI:43474"/>
        <dbReference type="ChEBI" id="CHEBI:57973"/>
        <dbReference type="ChEBI" id="CHEBI:456216"/>
    </reaction>
    <physiologicalReaction direction="left-to-right" evidence="33">
        <dbReference type="Rhea" id="RHEA:38964"/>
    </physiologicalReaction>
</comment>
<evidence type="ECO:0000256" key="36">
    <source>
        <dbReference type="ARBA" id="ARBA00048778"/>
    </source>
</evidence>
<dbReference type="FunFam" id="1.20.1560.10:FF:000014">
    <property type="entry name" value="Multidrug resistance-associated protein member 4"/>
    <property type="match status" value="1"/>
</dbReference>
<comment type="catalytic activity">
    <reaction evidence="35">
        <text>an S-substituted glutathione(in) + ATP + H2O = an S-substituted glutathione(out) + ADP + phosphate + H(+)</text>
        <dbReference type="Rhea" id="RHEA:19121"/>
        <dbReference type="ChEBI" id="CHEBI:15377"/>
        <dbReference type="ChEBI" id="CHEBI:15378"/>
        <dbReference type="ChEBI" id="CHEBI:30616"/>
        <dbReference type="ChEBI" id="CHEBI:43474"/>
        <dbReference type="ChEBI" id="CHEBI:90779"/>
        <dbReference type="ChEBI" id="CHEBI:456216"/>
        <dbReference type="EC" id="7.6.2.3"/>
    </reaction>
    <physiologicalReaction direction="left-to-right" evidence="35">
        <dbReference type="Rhea" id="RHEA:19122"/>
    </physiologicalReaction>
</comment>
<feature type="transmembrane region" description="Helical" evidence="38">
    <location>
        <begin position="203"/>
        <end position="224"/>
    </location>
</feature>
<dbReference type="EC" id="7.6.2.2" evidence="7"/>
<reference evidence="40" key="1">
    <citation type="submission" date="2022-01" db="EMBL/GenBank/DDBJ databases">
        <authorList>
            <person name="Braso-Vives M."/>
        </authorList>
    </citation>
    <scope>NUCLEOTIDE SEQUENCE</scope>
</reference>
<dbReference type="SUPFAM" id="SSF90123">
    <property type="entry name" value="ABC transporter transmembrane region"/>
    <property type="match status" value="2"/>
</dbReference>
<dbReference type="GO" id="GO:0008559">
    <property type="term" value="F:ABC-type xenobiotic transporter activity"/>
    <property type="evidence" value="ECO:0007669"/>
    <property type="project" value="UniProtKB-EC"/>
</dbReference>
<evidence type="ECO:0000256" key="13">
    <source>
        <dbReference type="ARBA" id="ARBA00022741"/>
    </source>
</evidence>
<dbReference type="Gene3D" id="1.20.1560.10">
    <property type="entry name" value="ABC transporter type 1, transmembrane domain"/>
    <property type="match status" value="2"/>
</dbReference>
<keyword evidence="19 38" id="KW-0472">Membrane</keyword>
<dbReference type="GO" id="GO:0016324">
    <property type="term" value="C:apical plasma membrane"/>
    <property type="evidence" value="ECO:0007669"/>
    <property type="project" value="UniProtKB-SubCell"/>
</dbReference>
<dbReference type="GO" id="GO:0005524">
    <property type="term" value="F:ATP binding"/>
    <property type="evidence" value="ECO:0007669"/>
    <property type="project" value="UniProtKB-KW"/>
</dbReference>
<dbReference type="GO" id="GO:0015431">
    <property type="term" value="F:ABC-type glutathione S-conjugate transporter activity"/>
    <property type="evidence" value="ECO:0007669"/>
    <property type="project" value="UniProtKB-EC"/>
</dbReference>
<dbReference type="GO" id="GO:0034707">
    <property type="term" value="C:chloride channel complex"/>
    <property type="evidence" value="ECO:0007669"/>
    <property type="project" value="UniProtKB-KW"/>
</dbReference>
<keyword evidence="24" id="KW-0407">Ion channel</keyword>
<keyword evidence="23" id="KW-0413">Isomerase</keyword>
<gene>
    <name evidence="40" type="primary">ABCC4</name>
    <name evidence="40" type="ORF">BLAG_LOCUS15554</name>
</gene>
<evidence type="ECO:0000256" key="10">
    <source>
        <dbReference type="ARBA" id="ARBA00022448"/>
    </source>
</evidence>
<evidence type="ECO:0000256" key="34">
    <source>
        <dbReference type="ARBA" id="ARBA00047576"/>
    </source>
</evidence>
<evidence type="ECO:0000256" key="22">
    <source>
        <dbReference type="ARBA" id="ARBA00023214"/>
    </source>
</evidence>
<evidence type="ECO:0000256" key="28">
    <source>
        <dbReference type="ARBA" id="ARBA00031358"/>
    </source>
</evidence>
<dbReference type="GO" id="GO:0005789">
    <property type="term" value="C:endoplasmic reticulum membrane"/>
    <property type="evidence" value="ECO:0007669"/>
    <property type="project" value="UniProtKB-SubCell"/>
</dbReference>
<evidence type="ECO:0000256" key="33">
    <source>
        <dbReference type="ARBA" id="ARBA00047523"/>
    </source>
</evidence>
<dbReference type="OrthoDB" id="6500128at2759"/>
<dbReference type="Gene3D" id="3.40.50.300">
    <property type="entry name" value="P-loop containing nucleotide triphosphate hydrolases"/>
    <property type="match status" value="3"/>
</dbReference>
<evidence type="ECO:0000256" key="20">
    <source>
        <dbReference type="ARBA" id="ARBA00023173"/>
    </source>
</evidence>
<dbReference type="Pfam" id="PF00664">
    <property type="entry name" value="ABC_membrane"/>
    <property type="match status" value="2"/>
</dbReference>
<keyword evidence="17 38" id="KW-1133">Transmembrane helix</keyword>
<organism evidence="40 41">
    <name type="scientific">Branchiostoma lanceolatum</name>
    <name type="common">Common lancelet</name>
    <name type="synonym">Amphioxus lanceolatum</name>
    <dbReference type="NCBI Taxonomy" id="7740"/>
    <lineage>
        <taxon>Eukaryota</taxon>
        <taxon>Metazoa</taxon>
        <taxon>Chordata</taxon>
        <taxon>Cephalochordata</taxon>
        <taxon>Leptocardii</taxon>
        <taxon>Amphioxiformes</taxon>
        <taxon>Branchiostomatidae</taxon>
        <taxon>Branchiostoma</taxon>
    </lineage>
</organism>
<dbReference type="Pfam" id="PF00005">
    <property type="entry name" value="ABC_tran"/>
    <property type="match status" value="1"/>
</dbReference>
<evidence type="ECO:0000256" key="31">
    <source>
        <dbReference type="ARBA" id="ARBA00034073"/>
    </source>
</evidence>
<evidence type="ECO:0000256" key="24">
    <source>
        <dbReference type="ARBA" id="ARBA00023303"/>
    </source>
</evidence>
<dbReference type="InterPro" id="IPR003439">
    <property type="entry name" value="ABC_transporter-like_ATP-bd"/>
</dbReference>
<keyword evidence="11" id="KW-0597">Phosphoprotein</keyword>
<evidence type="ECO:0000259" key="39">
    <source>
        <dbReference type="SMART" id="SM00382"/>
    </source>
</evidence>
<dbReference type="InterPro" id="IPR011527">
    <property type="entry name" value="ABC1_TM_dom"/>
</dbReference>
<evidence type="ECO:0000256" key="1">
    <source>
        <dbReference type="ARBA" id="ARBA00004195"/>
    </source>
</evidence>
<feature type="region of interest" description="Disordered" evidence="37">
    <location>
        <begin position="1222"/>
        <end position="1244"/>
    </location>
</feature>
<dbReference type="EMBL" id="OV696688">
    <property type="protein sequence ID" value="CAH1257747.1"/>
    <property type="molecule type" value="Genomic_DNA"/>
</dbReference>
<evidence type="ECO:0000256" key="16">
    <source>
        <dbReference type="ARBA" id="ARBA00022840"/>
    </source>
</evidence>
<comment type="subcellular location">
    <subcellularLocation>
        <location evidence="2">Apical cell membrane</location>
        <topology evidence="2">Multi-pass membrane protein</topology>
    </subcellularLocation>
    <subcellularLocation>
        <location evidence="4">Early endosome membrane</location>
        <topology evidence="4">Multi-pass membrane protein</topology>
    </subcellularLocation>
    <subcellularLocation>
        <location evidence="3">Endoplasmic reticulum membrane</location>
        <topology evidence="3">Multi-pass membrane protein</topology>
    </subcellularLocation>
    <subcellularLocation>
        <location evidence="1">Recycling endosome membrane</location>
        <topology evidence="1">Multi-pass membrane protein</topology>
    </subcellularLocation>
</comment>
<comment type="catalytic activity">
    <reaction evidence="25">
        <text>chloride(in) = chloride(out)</text>
        <dbReference type="Rhea" id="RHEA:29823"/>
        <dbReference type="ChEBI" id="CHEBI:17996"/>
    </reaction>
</comment>
<comment type="catalytic activity">
    <reaction evidence="36">
        <text>ATP + H2O = ADP + phosphate + H(+)</text>
        <dbReference type="Rhea" id="RHEA:13065"/>
        <dbReference type="ChEBI" id="CHEBI:15377"/>
        <dbReference type="ChEBI" id="CHEBI:15378"/>
        <dbReference type="ChEBI" id="CHEBI:30616"/>
        <dbReference type="ChEBI" id="CHEBI:43474"/>
        <dbReference type="ChEBI" id="CHEBI:456216"/>
    </reaction>
    <physiologicalReaction direction="left-to-right" evidence="36">
        <dbReference type="Rhea" id="RHEA:13066"/>
    </physiologicalReaction>
</comment>
<dbReference type="FunFam" id="3.40.50.300:FF:000163">
    <property type="entry name" value="Multidrug resistance-associated protein member 4"/>
    <property type="match status" value="1"/>
</dbReference>
<evidence type="ECO:0000256" key="37">
    <source>
        <dbReference type="SAM" id="MobiDB-lite"/>
    </source>
</evidence>
<evidence type="ECO:0000313" key="40">
    <source>
        <dbReference type="EMBL" id="CAH1257747.1"/>
    </source>
</evidence>
<evidence type="ECO:0000256" key="4">
    <source>
        <dbReference type="ARBA" id="ARBA00004520"/>
    </source>
</evidence>
<evidence type="ECO:0000256" key="15">
    <source>
        <dbReference type="ARBA" id="ARBA00022824"/>
    </source>
</evidence>
<comment type="similarity">
    <text evidence="6">Belongs to the ABC transporter superfamily. ABCC family. Conjugate transporter (TC 3.A.1.208) subfamily.</text>
</comment>
<comment type="catalytic activity">
    <reaction evidence="31">
        <text>ATP + H2O + closed Cl(-) channel = ADP + phosphate + open Cl(-) channel.</text>
        <dbReference type="EC" id="5.6.1.6"/>
    </reaction>
</comment>
<evidence type="ECO:0000256" key="38">
    <source>
        <dbReference type="SAM" id="Phobius"/>
    </source>
</evidence>
<comment type="similarity">
    <text evidence="5">Belongs to the ABC transporter superfamily. ABCC family. CFTR transporter (TC 3.A.1.202) subfamily.</text>
</comment>
<feature type="transmembrane region" description="Helical" evidence="38">
    <location>
        <begin position="699"/>
        <end position="723"/>
    </location>
</feature>
<dbReference type="GO" id="GO:0005260">
    <property type="term" value="F:intracellularly ATP-gated chloride channel activity"/>
    <property type="evidence" value="ECO:0007669"/>
    <property type="project" value="UniProtKB-EC"/>
</dbReference>
<keyword evidence="41" id="KW-1185">Reference proteome</keyword>
<evidence type="ECO:0000256" key="6">
    <source>
        <dbReference type="ARBA" id="ARBA00009726"/>
    </source>
</evidence>
<dbReference type="SMART" id="SM00382">
    <property type="entry name" value="AAA"/>
    <property type="match status" value="1"/>
</dbReference>
<dbReference type="InterPro" id="IPR009147">
    <property type="entry name" value="CFTR/ABCC7"/>
</dbReference>
<dbReference type="PRINTS" id="PR01851">
    <property type="entry name" value="CYSFIBREGLTR"/>
</dbReference>
<keyword evidence="16" id="KW-0067">ATP-binding</keyword>
<dbReference type="SUPFAM" id="SSF52540">
    <property type="entry name" value="P-loop containing nucleoside triphosphate hydrolases"/>
    <property type="match status" value="2"/>
</dbReference>
<dbReference type="GO" id="GO:0055038">
    <property type="term" value="C:recycling endosome membrane"/>
    <property type="evidence" value="ECO:0007669"/>
    <property type="project" value="UniProtKB-SubCell"/>
</dbReference>
<evidence type="ECO:0000256" key="27">
    <source>
        <dbReference type="ARBA" id="ARBA00029720"/>
    </source>
</evidence>
<evidence type="ECO:0000256" key="30">
    <source>
        <dbReference type="ARBA" id="ARBA00034018"/>
    </source>
</evidence>
<evidence type="ECO:0000256" key="23">
    <source>
        <dbReference type="ARBA" id="ARBA00023235"/>
    </source>
</evidence>
<keyword evidence="10" id="KW-0813">Transport</keyword>
<evidence type="ECO:0000256" key="9">
    <source>
        <dbReference type="ARBA" id="ARBA00016668"/>
    </source>
</evidence>
<evidence type="ECO:0000256" key="5">
    <source>
        <dbReference type="ARBA" id="ARBA00009118"/>
    </source>
</evidence>
<evidence type="ECO:0000256" key="18">
    <source>
        <dbReference type="ARBA" id="ARBA00023065"/>
    </source>
</evidence>
<feature type="transmembrane region" description="Helical" evidence="38">
    <location>
        <begin position="316"/>
        <end position="336"/>
    </location>
</feature>
<sequence length="1244" mass="138267">MTVPTVEESPLKSAGFFSRLFFCWLGDIFSKGYRRRLEPEDMYKVLEEDSALRVGQRLNREWGQELACRHGDGKPSLARAIARCFKSSILQHSLIISIEEIAKVVQPVFLGQLLSFFDVPSGIPVAHAYLYATGVCACTVMQALMHHPAFFLAYRIGMRVRVACSSLIYRKVLRLGSEGLSQSSTGQIVNMLSNDVQRFEQAFIFPDFLWIGPLQTVAILSLLWHEVGPSCLAGLVFVLLLIPIQSYLGKRLSALRSEIALKTDKRVNLMHEVISGMRAVKLNTWEKLFCDQVQDIRGNEIKDIKTSSAYRAFNAALFYCSAKIVMFLTFLTFSLIGGGITTRKVFVAVSYFDVLRLSLTWYIPLAVQFGSEAVASARRIQEFLLIEEDDPIVTVTYPVSDLCEECVTLQNVCAAWKKMASLLLAISGELPIVTGKAHRLGSLAFASKEAWIFPGTVRDNIVFGAEFHPERYRKIIASCGLAKDIRRLSEGDMTLVGDKGATLSGGQKARINLARCICGFLAEKTRVITTHQLQYIKAADLVIVMKEGQVSAVGSYEELQAANIDLVAVMPGKEEVKAATNQPSHRDKDVGLFTAFKSGDSDKKEKEEERKAGSVTLQVYLDFFRSGCGLVRGVFLILLIILPQVPYILCDWWLSYWAETQLSNSVTLYNTTSNISGTHNTTINNIPAVSVPSTSFLPIYVGLVGALGMLSAVRALLFFNVAVTSAERMHNSMLMSILQAPMVFFDSNPVGRILNRFSKDIGIMDELLPQAFFDYLQLILIVVSALLVSAVVNPWVLIPTVPITAAFFLTRHYYLQTSRDVKRLEATARSPVFSHVSTTLCGLSTLRVMKRQDSFLEQFHHCLDHHSSGWFLFISCARWFQIRLDWLCAAFVATVAFAAVLASGSVSGGLVGLSLTQAIMLMGVFQWVVKQSAEVENQMTSVERVVSYTHLEKEPPQILHPRPPSNWPSQGRIQLDNVTMRYGSKLTPTLNNVSVIISPGEKIGIVGRTGAGKTSLIMSLFRLVESDGTVMIDGYVTTEVGLNDLRSRMTVIPQDPVLFRGSLRQNLDPFSKHSDTELWAALEEVQLKQVVEKLPEGLETGLIEFGANFSLGQRQLLCLGRAILKKSRIVVLDEATANVDPQTDGLILRMIEKRFADCTVLTIAHRLHSIIDCNKVMVLQDGGIVEFDEPSVLLCREGSVFRNMVGDSAQFILRMRQVLQERRRSKTPGPGHKLRNNTMTPVGD</sequence>
<dbReference type="EC" id="5.6.1.6" evidence="8"/>
<evidence type="ECO:0000256" key="26">
    <source>
        <dbReference type="ARBA" id="ARBA00024220"/>
    </source>
</evidence>
<evidence type="ECO:0000256" key="29">
    <source>
        <dbReference type="ARBA" id="ARBA00033163"/>
    </source>
</evidence>
<dbReference type="PANTHER" id="PTHR24223">
    <property type="entry name" value="ATP-BINDING CASSETTE SUB-FAMILY C"/>
    <property type="match status" value="1"/>
</dbReference>
<feature type="transmembrane region" description="Helical" evidence="38">
    <location>
        <begin position="796"/>
        <end position="814"/>
    </location>
</feature>
<dbReference type="PANTHER" id="PTHR24223:SF456">
    <property type="entry name" value="MULTIDRUG RESISTANCE-ASSOCIATED PROTEIN LETHAL(2)03659"/>
    <property type="match status" value="1"/>
</dbReference>
<evidence type="ECO:0000256" key="7">
    <source>
        <dbReference type="ARBA" id="ARBA00012191"/>
    </source>
</evidence>
<dbReference type="CDD" id="cd03244">
    <property type="entry name" value="ABCC_MRP_domain2"/>
    <property type="match status" value="1"/>
</dbReference>
<dbReference type="GO" id="GO:0016323">
    <property type="term" value="C:basolateral plasma membrane"/>
    <property type="evidence" value="ECO:0007669"/>
    <property type="project" value="UniProtKB-ARBA"/>
</dbReference>
<keyword evidence="15" id="KW-0256">Endoplasmic reticulum</keyword>
<feature type="domain" description="AAA+ ATPase" evidence="39">
    <location>
        <begin position="999"/>
        <end position="1181"/>
    </location>
</feature>
<dbReference type="GO" id="GO:0016887">
    <property type="term" value="F:ATP hydrolysis activity"/>
    <property type="evidence" value="ECO:0007669"/>
    <property type="project" value="InterPro"/>
</dbReference>
<evidence type="ECO:0000256" key="12">
    <source>
        <dbReference type="ARBA" id="ARBA00022692"/>
    </source>
</evidence>
<keyword evidence="18" id="KW-0406">Ion transport</keyword>
<feature type="transmembrane region" description="Helical" evidence="38">
    <location>
        <begin position="630"/>
        <end position="649"/>
    </location>
</feature>
<evidence type="ECO:0000256" key="2">
    <source>
        <dbReference type="ARBA" id="ARBA00004424"/>
    </source>
</evidence>
<dbReference type="InterPro" id="IPR050173">
    <property type="entry name" value="ABC_transporter_C-like"/>
</dbReference>
<feature type="transmembrane region" description="Helical" evidence="38">
    <location>
        <begin position="884"/>
        <end position="904"/>
    </location>
</feature>
<evidence type="ECO:0000256" key="35">
    <source>
        <dbReference type="ARBA" id="ARBA00048007"/>
    </source>
</evidence>
<name>A0A8K0EQD2_BRALA</name>
<evidence type="ECO:0000256" key="17">
    <source>
        <dbReference type="ARBA" id="ARBA00022989"/>
    </source>
</evidence>
<comment type="catalytic activity">
    <reaction evidence="30">
        <text>ATP + H2O + xenobioticSide 1 = ADP + phosphate + xenobioticSide 2.</text>
        <dbReference type="EC" id="7.6.2.2"/>
    </reaction>
</comment>
<dbReference type="InterPro" id="IPR003593">
    <property type="entry name" value="AAA+_ATPase"/>
</dbReference>
<feature type="transmembrane region" description="Helical" evidence="38">
    <location>
        <begin position="231"/>
        <end position="248"/>
    </location>
</feature>
<keyword evidence="14" id="KW-0967">Endosome</keyword>
<dbReference type="AlphaFoldDB" id="A0A8K0EQD2"/>
<dbReference type="InterPro" id="IPR027417">
    <property type="entry name" value="P-loop_NTPase"/>
</dbReference>
<dbReference type="FunFam" id="1.20.1560.10:FF:000026">
    <property type="entry name" value="Multidrug resistance-associated protein lethal(2)03659"/>
    <property type="match status" value="1"/>
</dbReference>
<comment type="catalytic activity">
    <reaction evidence="32">
        <text>hydrogencarbonate(in) = hydrogencarbonate(out)</text>
        <dbReference type="Rhea" id="RHEA:28695"/>
        <dbReference type="ChEBI" id="CHEBI:17544"/>
    </reaction>
</comment>
<keyword evidence="21" id="KW-0325">Glycoprotein</keyword>
<evidence type="ECO:0000313" key="41">
    <source>
        <dbReference type="Proteomes" id="UP000838412"/>
    </source>
</evidence>
<keyword evidence="13" id="KW-0547">Nucleotide-binding</keyword>
<keyword evidence="22" id="KW-0868">Chloride</keyword>
<accession>A0A8K0EQD2</accession>
<evidence type="ECO:0000256" key="25">
    <source>
        <dbReference type="ARBA" id="ARBA00024167"/>
    </source>
</evidence>
<keyword evidence="20" id="KW-0869">Chloride channel</keyword>
<keyword evidence="12 38" id="KW-0812">Transmembrane</keyword>
<evidence type="ECO:0000256" key="11">
    <source>
        <dbReference type="ARBA" id="ARBA00022553"/>
    </source>
</evidence>
<evidence type="ECO:0000256" key="3">
    <source>
        <dbReference type="ARBA" id="ARBA00004477"/>
    </source>
</evidence>
<comment type="catalytic activity">
    <reaction evidence="34">
        <text>17beta-estradiol 17-O-(beta-D-glucuronate)(in) + ATP + H2O = 17beta-estradiol 17-O-(beta-D-glucuronate)(out) + ADP + phosphate + H(+)</text>
        <dbReference type="Rhea" id="RHEA:60128"/>
        <dbReference type="ChEBI" id="CHEBI:15377"/>
        <dbReference type="ChEBI" id="CHEBI:15378"/>
        <dbReference type="ChEBI" id="CHEBI:30616"/>
        <dbReference type="ChEBI" id="CHEBI:43474"/>
        <dbReference type="ChEBI" id="CHEBI:82961"/>
        <dbReference type="ChEBI" id="CHEBI:456216"/>
    </reaction>
    <physiologicalReaction direction="left-to-right" evidence="34">
        <dbReference type="Rhea" id="RHEA:60129"/>
    </physiologicalReaction>
</comment>
<dbReference type="InterPro" id="IPR017871">
    <property type="entry name" value="ABC_transporter-like_CS"/>
</dbReference>
<evidence type="ECO:0000256" key="21">
    <source>
        <dbReference type="ARBA" id="ARBA00023180"/>
    </source>
</evidence>
<evidence type="ECO:0000256" key="19">
    <source>
        <dbReference type="ARBA" id="ARBA00023136"/>
    </source>
</evidence>
<evidence type="ECO:0000256" key="32">
    <source>
        <dbReference type="ARBA" id="ARBA00044653"/>
    </source>
</evidence>
<evidence type="ECO:0000256" key="14">
    <source>
        <dbReference type="ARBA" id="ARBA00022753"/>
    </source>
</evidence>
<dbReference type="InterPro" id="IPR036640">
    <property type="entry name" value="ABC1_TM_sf"/>
</dbReference>
<feature type="transmembrane region" description="Helical" evidence="38">
    <location>
        <begin position="772"/>
        <end position="790"/>
    </location>
</feature>
<evidence type="ECO:0000256" key="8">
    <source>
        <dbReference type="ARBA" id="ARBA00012195"/>
    </source>
</evidence>
<dbReference type="Proteomes" id="UP000838412">
    <property type="component" value="Chromosome 3"/>
</dbReference>